<dbReference type="Gene3D" id="1.10.1660.10">
    <property type="match status" value="1"/>
</dbReference>
<dbReference type="Proteomes" id="UP001165287">
    <property type="component" value="Unassembled WGS sequence"/>
</dbReference>
<dbReference type="SMART" id="SM00422">
    <property type="entry name" value="HTH_MERR"/>
    <property type="match status" value="1"/>
</dbReference>
<dbReference type="RefSeq" id="WP_224141095.1">
    <property type="nucleotide sequence ID" value="NZ_JAIQUM010000063.1"/>
</dbReference>
<keyword evidence="1" id="KW-0238">DNA-binding</keyword>
<accession>A0ABS7UWG6</accession>
<name>A0ABS7UWG6_9BACI</name>
<dbReference type="PROSITE" id="PS50937">
    <property type="entry name" value="HTH_MERR_2"/>
    <property type="match status" value="1"/>
</dbReference>
<gene>
    <name evidence="3" type="ORF">K9V48_20975</name>
</gene>
<evidence type="ECO:0000256" key="1">
    <source>
        <dbReference type="ARBA" id="ARBA00023125"/>
    </source>
</evidence>
<evidence type="ECO:0000313" key="3">
    <source>
        <dbReference type="EMBL" id="MBZ5752641.1"/>
    </source>
</evidence>
<reference evidence="3" key="1">
    <citation type="submission" date="2024-05" db="EMBL/GenBank/DDBJ databases">
        <title>Metabacillus sp. nov., isolated from the rhizosphere soil of tomato plants.</title>
        <authorList>
            <person name="Ma R."/>
        </authorList>
    </citation>
    <scope>NUCLEOTIDE SEQUENCE</scope>
    <source>
        <strain evidence="3">DBTR6</strain>
    </source>
</reference>
<sequence length="140" mass="16348">MYKIGELAKKADVSKRTIDYYTQIGLLHVEATSASNYRLYSEQSIEDIRFIELCKEMKMSLREIKERIELKRSSKKISQEQEICLSQAKILATHMMQLELEINELLPIFDRLNNDLQEKVSTHINVQSRALMQSLSVLLK</sequence>
<dbReference type="PANTHER" id="PTHR30204:SF95">
    <property type="entry name" value="HTH-TYPE TRANSCRIPTIONAL REGULATOR CUER"/>
    <property type="match status" value="1"/>
</dbReference>
<feature type="domain" description="HTH merR-type" evidence="2">
    <location>
        <begin position="1"/>
        <end position="70"/>
    </location>
</feature>
<organism evidence="3 4">
    <name type="scientific">Metabacillus rhizolycopersici</name>
    <dbReference type="NCBI Taxonomy" id="2875709"/>
    <lineage>
        <taxon>Bacteria</taxon>
        <taxon>Bacillati</taxon>
        <taxon>Bacillota</taxon>
        <taxon>Bacilli</taxon>
        <taxon>Bacillales</taxon>
        <taxon>Bacillaceae</taxon>
        <taxon>Metabacillus</taxon>
    </lineage>
</organism>
<dbReference type="SUPFAM" id="SSF46955">
    <property type="entry name" value="Putative DNA-binding domain"/>
    <property type="match status" value="1"/>
</dbReference>
<proteinExistence type="predicted"/>
<dbReference type="InterPro" id="IPR000551">
    <property type="entry name" value="MerR-type_HTH_dom"/>
</dbReference>
<dbReference type="InterPro" id="IPR047057">
    <property type="entry name" value="MerR_fam"/>
</dbReference>
<dbReference type="Pfam" id="PF13411">
    <property type="entry name" value="MerR_1"/>
    <property type="match status" value="1"/>
</dbReference>
<protein>
    <submittedName>
        <fullName evidence="3">MerR family transcriptional regulator</fullName>
    </submittedName>
</protein>
<dbReference type="PRINTS" id="PR00040">
    <property type="entry name" value="HTHMERR"/>
</dbReference>
<dbReference type="PANTHER" id="PTHR30204">
    <property type="entry name" value="REDOX-CYCLING DRUG-SENSING TRANSCRIPTIONAL ACTIVATOR SOXR"/>
    <property type="match status" value="1"/>
</dbReference>
<keyword evidence="4" id="KW-1185">Reference proteome</keyword>
<evidence type="ECO:0000259" key="2">
    <source>
        <dbReference type="PROSITE" id="PS50937"/>
    </source>
</evidence>
<dbReference type="EMBL" id="JAIQUM010000063">
    <property type="protein sequence ID" value="MBZ5752641.1"/>
    <property type="molecule type" value="Genomic_DNA"/>
</dbReference>
<evidence type="ECO:0000313" key="4">
    <source>
        <dbReference type="Proteomes" id="UP001165287"/>
    </source>
</evidence>
<dbReference type="InterPro" id="IPR009061">
    <property type="entry name" value="DNA-bd_dom_put_sf"/>
</dbReference>
<comment type="caution">
    <text evidence="3">The sequence shown here is derived from an EMBL/GenBank/DDBJ whole genome shotgun (WGS) entry which is preliminary data.</text>
</comment>